<evidence type="ECO:0008006" key="3">
    <source>
        <dbReference type="Google" id="ProtNLM"/>
    </source>
</evidence>
<accession>A0ABP8LWH8</accession>
<dbReference type="RefSeq" id="WP_345160645.1">
    <property type="nucleotide sequence ID" value="NZ_BAABHC010000016.1"/>
</dbReference>
<protein>
    <recommendedName>
        <fullName evidence="3">Acetoacetate decarboxylase (ADC)</fullName>
    </recommendedName>
</protein>
<gene>
    <name evidence="1" type="ORF">GCM10023188_33150</name>
</gene>
<comment type="caution">
    <text evidence="1">The sequence shown here is derived from an EMBL/GenBank/DDBJ whole genome shotgun (WGS) entry which is preliminary data.</text>
</comment>
<dbReference type="Gene3D" id="2.40.400.10">
    <property type="entry name" value="Acetoacetate decarboxylase-like"/>
    <property type="match status" value="1"/>
</dbReference>
<dbReference type="SUPFAM" id="SSF160104">
    <property type="entry name" value="Acetoacetate decarboxylase-like"/>
    <property type="match status" value="1"/>
</dbReference>
<dbReference type="InterPro" id="IPR023375">
    <property type="entry name" value="ADC_dom_sf"/>
</dbReference>
<dbReference type="Proteomes" id="UP001500552">
    <property type="component" value="Unassembled WGS sequence"/>
</dbReference>
<organism evidence="1 2">
    <name type="scientific">Pontibacter saemangeumensis</name>
    <dbReference type="NCBI Taxonomy" id="1084525"/>
    <lineage>
        <taxon>Bacteria</taxon>
        <taxon>Pseudomonadati</taxon>
        <taxon>Bacteroidota</taxon>
        <taxon>Cytophagia</taxon>
        <taxon>Cytophagales</taxon>
        <taxon>Hymenobacteraceae</taxon>
        <taxon>Pontibacter</taxon>
    </lineage>
</organism>
<keyword evidence="2" id="KW-1185">Reference proteome</keyword>
<proteinExistence type="predicted"/>
<dbReference type="PANTHER" id="PTHR40518">
    <property type="entry name" value="ACETOACETATE DECARBOXYLASE"/>
    <property type="match status" value="1"/>
</dbReference>
<evidence type="ECO:0000313" key="2">
    <source>
        <dbReference type="Proteomes" id="UP001500552"/>
    </source>
</evidence>
<name>A0ABP8LWH8_9BACT</name>
<dbReference type="EMBL" id="BAABHC010000016">
    <property type="protein sequence ID" value="GAA4438142.1"/>
    <property type="molecule type" value="Genomic_DNA"/>
</dbReference>
<sequence>MEPNNVAPPPWSLTGDGLVLLYHIPQGFNRQYGFMADFQHEAYRGWVGAVVLADYKTSGVRPYRELLYLPGLFRIGGSLTFSISRIFVSTSDSVRNGQRNWGIPKELASFEVSSQPDGMQTYRIGNAGNNFFEARVKPWGPRFPFSSRLIPFTHITQQLHNQLLRTRPVASGSARVASLEYLAADPKFFPPVHQLKPLLSFYLPGFRMTFPAPRLL</sequence>
<evidence type="ECO:0000313" key="1">
    <source>
        <dbReference type="EMBL" id="GAA4438142.1"/>
    </source>
</evidence>
<reference evidence="2" key="1">
    <citation type="journal article" date="2019" name="Int. J. Syst. Evol. Microbiol.">
        <title>The Global Catalogue of Microorganisms (GCM) 10K type strain sequencing project: providing services to taxonomists for standard genome sequencing and annotation.</title>
        <authorList>
            <consortium name="The Broad Institute Genomics Platform"/>
            <consortium name="The Broad Institute Genome Sequencing Center for Infectious Disease"/>
            <person name="Wu L."/>
            <person name="Ma J."/>
        </authorList>
    </citation>
    <scope>NUCLEOTIDE SEQUENCE [LARGE SCALE GENOMIC DNA]</scope>
    <source>
        <strain evidence="2">JCM 17926</strain>
    </source>
</reference>
<dbReference type="PANTHER" id="PTHR40518:SF1">
    <property type="entry name" value="ACETOACETATE DECARBOXYLASE"/>
    <property type="match status" value="1"/>
</dbReference>